<keyword evidence="6" id="KW-0645">Protease</keyword>
<keyword evidence="6" id="KW-0378">Hydrolase</keyword>
<dbReference type="Proteomes" id="UP000072618">
    <property type="component" value="Unassembled WGS sequence"/>
</dbReference>
<dbReference type="InterPro" id="IPR003959">
    <property type="entry name" value="ATPase_AAA_core"/>
</dbReference>
<name>A0A0Z8F9V2_STRSU</name>
<reference evidence="6 8" key="2">
    <citation type="submission" date="2018-11" db="EMBL/GenBank/DDBJ databases">
        <title>Changes in penicillin susceptibility of Streptococcus suis isolates by amino acid alterations in the penicillin-binding protein.</title>
        <authorList>
            <person name="Niemann L."/>
            <person name="Eichhorn I."/>
        </authorList>
    </citation>
    <scope>NUCLEOTIDE SEQUENCE [LARGE SCALE GENOMIC DNA]</scope>
    <source>
        <strain evidence="6 8">IMT40738</strain>
    </source>
</reference>
<dbReference type="PANTHER" id="PTHR11638:SF18">
    <property type="entry name" value="HEAT SHOCK PROTEIN 104"/>
    <property type="match status" value="1"/>
</dbReference>
<evidence type="ECO:0000313" key="6">
    <source>
        <dbReference type="EMBL" id="RRN48089.1"/>
    </source>
</evidence>
<keyword evidence="1" id="KW-0547">Nucleotide-binding</keyword>
<dbReference type="GO" id="GO:0005524">
    <property type="term" value="F:ATP binding"/>
    <property type="evidence" value="ECO:0007669"/>
    <property type="project" value="UniProtKB-KW"/>
</dbReference>
<dbReference type="InterPro" id="IPR001270">
    <property type="entry name" value="ClpA/B"/>
</dbReference>
<dbReference type="GO" id="GO:0016887">
    <property type="term" value="F:ATP hydrolysis activity"/>
    <property type="evidence" value="ECO:0007669"/>
    <property type="project" value="InterPro"/>
</dbReference>
<evidence type="ECO:0000259" key="4">
    <source>
        <dbReference type="SMART" id="SM00382"/>
    </source>
</evidence>
<dbReference type="SUPFAM" id="SSF52540">
    <property type="entry name" value="P-loop containing nucleoside triphosphate hydrolases"/>
    <property type="match status" value="1"/>
</dbReference>
<protein>
    <submittedName>
        <fullName evidence="6">ATP-dependent Clp protease ATP-binding subunit</fullName>
    </submittedName>
    <submittedName>
        <fullName evidence="5">S14 family endopeptidase ClpA</fullName>
    </submittedName>
</protein>
<dbReference type="InterPro" id="IPR027417">
    <property type="entry name" value="P-loop_NTPase"/>
</dbReference>
<dbReference type="GO" id="GO:0006508">
    <property type="term" value="P:proteolysis"/>
    <property type="evidence" value="ECO:0007669"/>
    <property type="project" value="UniProtKB-KW"/>
</dbReference>
<dbReference type="Proteomes" id="UP000278566">
    <property type="component" value="Unassembled WGS sequence"/>
</dbReference>
<evidence type="ECO:0000313" key="7">
    <source>
        <dbReference type="Proteomes" id="UP000072618"/>
    </source>
</evidence>
<dbReference type="InterPro" id="IPR050130">
    <property type="entry name" value="ClpA_ClpB"/>
</dbReference>
<gene>
    <name evidence="5" type="primary">clpL_2</name>
    <name evidence="6" type="ORF">EI220_12120</name>
    <name evidence="5" type="ORF">ERS132394_01982</name>
</gene>
<dbReference type="AlphaFoldDB" id="A0A0Z8F9V2"/>
<dbReference type="GO" id="GO:0034605">
    <property type="term" value="P:cellular response to heat"/>
    <property type="evidence" value="ECO:0007669"/>
    <property type="project" value="TreeGrafter"/>
</dbReference>
<dbReference type="Gene3D" id="3.40.50.300">
    <property type="entry name" value="P-loop containing nucleotide triphosphate hydrolases"/>
    <property type="match status" value="1"/>
</dbReference>
<feature type="domain" description="AAA+ ATPase" evidence="4">
    <location>
        <begin position="158"/>
        <end position="301"/>
    </location>
</feature>
<dbReference type="PRINTS" id="PR00300">
    <property type="entry name" value="CLPPROTEASEA"/>
</dbReference>
<accession>A0A0Z8F9V2</accession>
<dbReference type="Pfam" id="PF07724">
    <property type="entry name" value="AAA_2"/>
    <property type="match status" value="1"/>
</dbReference>
<organism evidence="6 8">
    <name type="scientific">Streptococcus suis</name>
    <dbReference type="NCBI Taxonomy" id="1307"/>
    <lineage>
        <taxon>Bacteria</taxon>
        <taxon>Bacillati</taxon>
        <taxon>Bacillota</taxon>
        <taxon>Bacilli</taxon>
        <taxon>Lactobacillales</taxon>
        <taxon>Streptococcaceae</taxon>
        <taxon>Streptococcus</taxon>
    </lineage>
</organism>
<reference evidence="5 7" key="1">
    <citation type="submission" date="2016-02" db="EMBL/GenBank/DDBJ databases">
        <authorList>
            <consortium name="Pathogen Informatics"/>
        </authorList>
    </citation>
    <scope>NUCLEOTIDE SEQUENCE [LARGE SCALE GENOMIC DNA]</scope>
    <source>
        <strain evidence="5 7">LSS32</strain>
    </source>
</reference>
<keyword evidence="2 6" id="KW-0067">ATP-binding</keyword>
<proteinExistence type="predicted"/>
<dbReference type="GO" id="GO:0005737">
    <property type="term" value="C:cytoplasm"/>
    <property type="evidence" value="ECO:0007669"/>
    <property type="project" value="TreeGrafter"/>
</dbReference>
<evidence type="ECO:0000256" key="1">
    <source>
        <dbReference type="ARBA" id="ARBA00022741"/>
    </source>
</evidence>
<dbReference type="RefSeq" id="WP_044672736.1">
    <property type="nucleotide sequence ID" value="NZ_CEEO01000051.1"/>
</dbReference>
<evidence type="ECO:0000313" key="5">
    <source>
        <dbReference type="EMBL" id="CYV00226.1"/>
    </source>
</evidence>
<dbReference type="PANTHER" id="PTHR11638">
    <property type="entry name" value="ATP-DEPENDENT CLP PROTEASE"/>
    <property type="match status" value="1"/>
</dbReference>
<dbReference type="EMBL" id="RRZO01000117">
    <property type="protein sequence ID" value="RRN48089.1"/>
    <property type="molecule type" value="Genomic_DNA"/>
</dbReference>
<evidence type="ECO:0000313" key="8">
    <source>
        <dbReference type="Proteomes" id="UP000278566"/>
    </source>
</evidence>
<comment type="function">
    <text evidence="3">Part of a stress-induced multi-chaperone system, it is involved in the recovery of the cell from heat-induced damage, in cooperation with DnaK, DnaJ and GrpE. Acts before DnaK, in the processing of protein aggregates. Protein binding stimulates the ATPase activity; ATP hydrolysis unfolds the denatured protein aggregates, which probably helps expose new hydrophobic binding sites on the surface of ClpB-bound aggregates, contributing to the solubilization and refolding of denatured protein aggregates by DnaK.</text>
</comment>
<dbReference type="EMBL" id="FIGJ01000028">
    <property type="protein sequence ID" value="CYV00226.1"/>
    <property type="molecule type" value="Genomic_DNA"/>
</dbReference>
<dbReference type="InterPro" id="IPR003593">
    <property type="entry name" value="AAA+_ATPase"/>
</dbReference>
<sequence>MVRFNIFFEPVQKFNERVAKLDNHVAFNEVLINWTNGAKIEEIAKPLIGKDCCVFRMDSYSLSTSLVFENIDLLVKIFEVAEISKVFLHNPPKKFFQLIRQQIPSESVYIEQSTFKKIEKKQFQDVIHDLNENIIGQGEAKKSLLRKLVAQLIRPSSKPLVLMFYGEPGIGKTETAKQLSTTLYGSDNIIREQMSMVGGESSVKYFKSTNHSEDSFSKTLLNRESNVILLDEFALAPAFFHSTFFQMFDEGIYEDQNYKVDLSNSIIICTSNFTNRLEMEKNIDIALLSRFDGFVKFSPLSIDEKRQIVKIVYSKIIDSESMTKEYKGYLDEVKILEILESKLNALPNVRAIRKYVEDIVADKLLEVIIKDKSC</sequence>
<dbReference type="SMART" id="SM00382">
    <property type="entry name" value="AAA"/>
    <property type="match status" value="1"/>
</dbReference>
<dbReference type="GO" id="GO:0008233">
    <property type="term" value="F:peptidase activity"/>
    <property type="evidence" value="ECO:0007669"/>
    <property type="project" value="UniProtKB-KW"/>
</dbReference>
<evidence type="ECO:0000256" key="3">
    <source>
        <dbReference type="ARBA" id="ARBA00025613"/>
    </source>
</evidence>
<evidence type="ECO:0000256" key="2">
    <source>
        <dbReference type="ARBA" id="ARBA00022840"/>
    </source>
</evidence>